<organism evidence="6 7">
    <name type="scientific">Zhouia spongiae</name>
    <dbReference type="NCBI Taxonomy" id="2202721"/>
    <lineage>
        <taxon>Bacteria</taxon>
        <taxon>Pseudomonadati</taxon>
        <taxon>Bacteroidota</taxon>
        <taxon>Flavobacteriia</taxon>
        <taxon>Flavobacteriales</taxon>
        <taxon>Flavobacteriaceae</taxon>
        <taxon>Zhouia</taxon>
    </lineage>
</organism>
<evidence type="ECO:0000256" key="4">
    <source>
        <dbReference type="ARBA" id="ARBA00039854"/>
    </source>
</evidence>
<keyword evidence="2" id="KW-0677">Repeat</keyword>
<dbReference type="RefSeq" id="WP_242936980.1">
    <property type="nucleotide sequence ID" value="NZ_CP094326.1"/>
</dbReference>
<reference evidence="6 7" key="1">
    <citation type="journal article" date="2018" name="Int. J. Syst. Evol. Microbiol.">
        <title>Zhouia spongiae sp. nov., isolated from a marine sponge.</title>
        <authorList>
            <person name="Zhuang L."/>
            <person name="Lin B."/>
            <person name="Qin F."/>
            <person name="Luo L."/>
        </authorList>
    </citation>
    <scope>NUCLEOTIDE SEQUENCE [LARGE SCALE GENOMIC DNA]</scope>
    <source>
        <strain evidence="6 7">HN-Y44</strain>
    </source>
</reference>
<keyword evidence="3" id="KW-0968">Cytoplasmic vesicle</keyword>
<sequence>MKQNLLLVMVFLFQISNAQECKVLMAALEGEYKGECKKGKAHGEGEAIGMDTYKGEFKKGWPEGKGTYIWKNGDVFEGEFRKGEKHGEGTLYYKVKDSVVKGFWKNDIYKGLYERSFKNIEKSQNVSAVNFSKIEENIQGVRISIKEGQQLINYPRVTIAVLDGRFQTQNNQNNFVELTNVTYPVKLKVLYKQDYFVFEISEPGLWQITTDFTYIKGLGN</sequence>
<dbReference type="Proteomes" id="UP000829476">
    <property type="component" value="Chromosome"/>
</dbReference>
<evidence type="ECO:0000256" key="1">
    <source>
        <dbReference type="ARBA" id="ARBA00004218"/>
    </source>
</evidence>
<dbReference type="InterPro" id="IPR003409">
    <property type="entry name" value="MORN"/>
</dbReference>
<comment type="subcellular location">
    <subcellularLocation>
        <location evidence="1">Cytoplasmic vesicle</location>
        <location evidence="1">Secretory vesicle</location>
        <location evidence="1">Acrosome</location>
    </subcellularLocation>
</comment>
<accession>A0ABY3YLU3</accession>
<evidence type="ECO:0000313" key="7">
    <source>
        <dbReference type="Proteomes" id="UP000829476"/>
    </source>
</evidence>
<dbReference type="EMBL" id="CP094326">
    <property type="protein sequence ID" value="UNY98574.1"/>
    <property type="molecule type" value="Genomic_DNA"/>
</dbReference>
<protein>
    <recommendedName>
        <fullName evidence="4">MORN repeat-containing protein 3</fullName>
    </recommendedName>
</protein>
<dbReference type="PANTHER" id="PTHR46511:SF1">
    <property type="entry name" value="MORN REPEAT-CONTAINING PROTEIN 3"/>
    <property type="match status" value="1"/>
</dbReference>
<evidence type="ECO:0000313" key="6">
    <source>
        <dbReference type="EMBL" id="UNY98574.1"/>
    </source>
</evidence>
<evidence type="ECO:0000256" key="2">
    <source>
        <dbReference type="ARBA" id="ARBA00022737"/>
    </source>
</evidence>
<evidence type="ECO:0000256" key="5">
    <source>
        <dbReference type="ARBA" id="ARBA00045851"/>
    </source>
</evidence>
<dbReference type="SMART" id="SM00698">
    <property type="entry name" value="MORN"/>
    <property type="match status" value="2"/>
</dbReference>
<dbReference type="SUPFAM" id="SSF82185">
    <property type="entry name" value="Histone H3 K4-specific methyltransferase SET7/9 N-terminal domain"/>
    <property type="match status" value="1"/>
</dbReference>
<dbReference type="PANTHER" id="PTHR46511">
    <property type="entry name" value="MORN REPEAT-CONTAINING PROTEIN 3"/>
    <property type="match status" value="1"/>
</dbReference>
<keyword evidence="7" id="KW-1185">Reference proteome</keyword>
<evidence type="ECO:0000256" key="3">
    <source>
        <dbReference type="ARBA" id="ARBA00023329"/>
    </source>
</evidence>
<dbReference type="InterPro" id="IPR052472">
    <property type="entry name" value="MORN3"/>
</dbReference>
<proteinExistence type="predicted"/>
<comment type="function">
    <text evidence="5">Assembles a suppression complex (suppresome) by tethering SIRT1 and MDM2 to regulate composite modifications of p53/TP53. Confers both deacetylation-mediated functional inactivation, by SIRT1, and ubiquitination-dependent degradation, by MDM2, of p53/TP53, promoting a proliferative and cell survival behaviors. May play a role in the regulation of spermatogenesis.</text>
</comment>
<gene>
    <name evidence="6" type="ORF">MQE36_16025</name>
</gene>
<name>A0ABY3YLU3_9FLAO</name>
<dbReference type="Gene3D" id="2.20.110.10">
    <property type="entry name" value="Histone H3 K4-specific methyltransferase SET7/9 N-terminal domain"/>
    <property type="match status" value="1"/>
</dbReference>
<dbReference type="Pfam" id="PF02493">
    <property type="entry name" value="MORN"/>
    <property type="match status" value="3"/>
</dbReference>